<feature type="transmembrane region" description="Helical" evidence="2">
    <location>
        <begin position="87"/>
        <end position="107"/>
    </location>
</feature>
<feature type="compositionally biased region" description="Polar residues" evidence="1">
    <location>
        <begin position="311"/>
        <end position="328"/>
    </location>
</feature>
<dbReference type="Proteomes" id="UP001265746">
    <property type="component" value="Unassembled WGS sequence"/>
</dbReference>
<evidence type="ECO:0000313" key="3">
    <source>
        <dbReference type="EMBL" id="KAK2613888.1"/>
    </source>
</evidence>
<feature type="region of interest" description="Disordered" evidence="1">
    <location>
        <begin position="454"/>
        <end position="583"/>
    </location>
</feature>
<feature type="compositionally biased region" description="Polar residues" evidence="1">
    <location>
        <begin position="380"/>
        <end position="401"/>
    </location>
</feature>
<accession>A0AAD9SQ55</accession>
<evidence type="ECO:0000313" key="4">
    <source>
        <dbReference type="Proteomes" id="UP001265746"/>
    </source>
</evidence>
<feature type="compositionally biased region" description="Basic and acidic residues" evidence="1">
    <location>
        <begin position="457"/>
        <end position="474"/>
    </location>
</feature>
<feature type="transmembrane region" description="Helical" evidence="2">
    <location>
        <begin position="197"/>
        <end position="220"/>
    </location>
</feature>
<dbReference type="AlphaFoldDB" id="A0AAD9SQ55"/>
<dbReference type="EMBL" id="JAUJFL010000001">
    <property type="protein sequence ID" value="KAK2613888.1"/>
    <property type="molecule type" value="Genomic_DNA"/>
</dbReference>
<keyword evidence="2" id="KW-1133">Transmembrane helix</keyword>
<proteinExistence type="predicted"/>
<feature type="compositionally biased region" description="Basic and acidic residues" evidence="1">
    <location>
        <begin position="260"/>
        <end position="273"/>
    </location>
</feature>
<feature type="region of interest" description="Disordered" evidence="1">
    <location>
        <begin position="237"/>
        <end position="412"/>
    </location>
</feature>
<evidence type="ECO:0000256" key="1">
    <source>
        <dbReference type="SAM" id="MobiDB-lite"/>
    </source>
</evidence>
<feature type="compositionally biased region" description="Polar residues" evidence="1">
    <location>
        <begin position="249"/>
        <end position="259"/>
    </location>
</feature>
<comment type="caution">
    <text evidence="3">The sequence shown here is derived from an EMBL/GenBank/DDBJ whole genome shotgun (WGS) entry which is preliminary data.</text>
</comment>
<feature type="compositionally biased region" description="Polar residues" evidence="1">
    <location>
        <begin position="293"/>
        <end position="302"/>
    </location>
</feature>
<reference evidence="3" key="1">
    <citation type="submission" date="2023-06" db="EMBL/GenBank/DDBJ databases">
        <authorList>
            <person name="Noh H."/>
        </authorList>
    </citation>
    <scope>NUCLEOTIDE SEQUENCE</scope>
    <source>
        <strain evidence="3">DUCC20226</strain>
    </source>
</reference>
<protein>
    <submittedName>
        <fullName evidence="3">Uncharacterized protein</fullName>
    </submittedName>
</protein>
<name>A0AAD9SQ55_PHOAM</name>
<keyword evidence="2" id="KW-0472">Membrane</keyword>
<evidence type="ECO:0000256" key="2">
    <source>
        <dbReference type="SAM" id="Phobius"/>
    </source>
</evidence>
<organism evidence="3 4">
    <name type="scientific">Phomopsis amygdali</name>
    <name type="common">Fusicoccum amygdali</name>
    <dbReference type="NCBI Taxonomy" id="1214568"/>
    <lineage>
        <taxon>Eukaryota</taxon>
        <taxon>Fungi</taxon>
        <taxon>Dikarya</taxon>
        <taxon>Ascomycota</taxon>
        <taxon>Pezizomycotina</taxon>
        <taxon>Sordariomycetes</taxon>
        <taxon>Sordariomycetidae</taxon>
        <taxon>Diaporthales</taxon>
        <taxon>Diaporthaceae</taxon>
        <taxon>Diaporthe</taxon>
    </lineage>
</organism>
<keyword evidence="4" id="KW-1185">Reference proteome</keyword>
<feature type="transmembrane region" description="Helical" evidence="2">
    <location>
        <begin position="113"/>
        <end position="137"/>
    </location>
</feature>
<keyword evidence="2" id="KW-0812">Transmembrane</keyword>
<gene>
    <name evidence="3" type="ORF">N8I77_000762</name>
</gene>
<feature type="compositionally biased region" description="Low complexity" evidence="1">
    <location>
        <begin position="551"/>
        <end position="561"/>
    </location>
</feature>
<sequence>MSGGHQPYMYDKFDRFDDDRFPTSSFDPKAVTRASWEPKPVKSKHEGPLVSFNRHPDAHEIRGPRSPFRTFGPATKWWIKWMRILQLAFRVLEMIAAAGILFFMIVITEVSPLTAWVMRITAGAVLIHCVYGIFHLARPAGARPPGSSAGYQIFSAISDLTALPLYAFGALSVHNSSTEWATLLNPQTLMDYFLPSLYYTLVGGGALHFLSLCISLWLALKFRQIVRMPPDCNPLEDNLTSRQHKRNKSSMATATTFITENEKRLSTPLDGRRYSGIPDDDLSRPPSIPFHATRSSPRSSFGSADFPARQYQITPGNSPKNSPRNSATAEDFKRMSGVPSSPHSSKPAPPPHRSPWRGSYSSYAEVPTRDIVPDSPRSYGHQSRPSTGTVASHHPTITNAPDTAPLPRPARFTESWLPTDSLINRTQERNRAINAAERAAEKRKTVLGYESLSHPYYDTRDSDSESDYENDRTGGGRGYRGLMSPGADEFDENDGDLGSGHPNPLRSNPSLANVAQLAGKQGRNPNSTPIIRKSSALSEIDLNDRRVSGSNNNNNNNNNNNRQAGKTAGDITDEKPSRSYGGLKASLSKRYTWAGARNRNSSIQPESDFYSKPYGELKSATPPVIIGSDRQVSSGNDLDLSGAGGGEAAQRYFSFGKRNVSGKVAEEGRGIGWAR</sequence>